<organism evidence="2 3">
    <name type="scientific">Streptomyces hokutonensis</name>
    <dbReference type="NCBI Taxonomy" id="1306990"/>
    <lineage>
        <taxon>Bacteria</taxon>
        <taxon>Bacillati</taxon>
        <taxon>Actinomycetota</taxon>
        <taxon>Actinomycetes</taxon>
        <taxon>Kitasatosporales</taxon>
        <taxon>Streptomycetaceae</taxon>
        <taxon>Streptomyces</taxon>
    </lineage>
</organism>
<evidence type="ECO:0008006" key="4">
    <source>
        <dbReference type="Google" id="ProtNLM"/>
    </source>
</evidence>
<sequence>MDLDTLRYGSFQQLGEAITDWQQMTKQLADLKKDAEENLKAKADKADWAGLNATVTREFVDKTATEFADAHTQADSITKILSDTHGELVSYQTQLNNAVDRCAKKHLTVVDTGDGTFVVTQNTRPDWASDPSGKTDTTSQQDIDALRTEIEHILSKATESDSSAAKVLQLLVDQAEYGFSDAAYTDRDSAAKAVAAADRLAKILARDPGDVTDTELDELNTTLAQYKNDPLFAEKFATDVGPKRTMEFYASLVDDAQFAVNPRSREGLSDAQKERMKLVEDFEKQLGMTLATASHSDSDKMQTWKSDAINLGGQNVRPNGENPVYGFQVMSNLMRNGEYRTDFLHDYGDHLIAYEKSHTSDEYGGLQRRVTRKDVLFWDHSGQWEQLHYGDANDAGRDPMTGFMEALGHNSDASTQFFNEGDNFDYLTDKREWPEDYAGEHAKTVAGYDSLGHALESATTGAPYDAHPPTLHRDADTARVAEKVVALYGRDAEYKGHDQVGLSGAQLMHKQRGISDSLGKIGAAYIDDIDWAMDHDADKSLYAVDNGGRSSLGERAHFDAKGLGVTKFLSTLGQDPLAYTEVGQAQQVYSTSLVDAHPPTVDAQGHVHSVQAETAVRTGSEVQGTLDKARAEQIRAHGQAMDEAYNKAIDARMDRQKMVVGAVTGGMFSLVPEAETGLAATVIPIVSDQTSEVTGTLIERNLDAYTEAQHRDNSEQYHAEGNQVFEHGFKASMQPGYSVLDRADHDSRWTRDTYQTLSNALISAHQDGYSSGSQLQEDVGQLPSSEG</sequence>
<proteinExistence type="predicted"/>
<accession>A0ABW6M401</accession>
<gene>
    <name evidence="2" type="ORF">ACFYNQ_20000</name>
</gene>
<dbReference type="EMBL" id="JBIAHM010000006">
    <property type="protein sequence ID" value="MFE9600840.1"/>
    <property type="molecule type" value="Genomic_DNA"/>
</dbReference>
<dbReference type="Proteomes" id="UP001601303">
    <property type="component" value="Unassembled WGS sequence"/>
</dbReference>
<reference evidence="2 3" key="1">
    <citation type="submission" date="2024-10" db="EMBL/GenBank/DDBJ databases">
        <title>The Natural Products Discovery Center: Release of the First 8490 Sequenced Strains for Exploring Actinobacteria Biosynthetic Diversity.</title>
        <authorList>
            <person name="Kalkreuter E."/>
            <person name="Kautsar S.A."/>
            <person name="Yang D."/>
            <person name="Bader C.D."/>
            <person name="Teijaro C.N."/>
            <person name="Fluegel L."/>
            <person name="Davis C.M."/>
            <person name="Simpson J.R."/>
            <person name="Lauterbach L."/>
            <person name="Steele A.D."/>
            <person name="Gui C."/>
            <person name="Meng S."/>
            <person name="Li G."/>
            <person name="Viehrig K."/>
            <person name="Ye F."/>
            <person name="Su P."/>
            <person name="Kiefer A.F."/>
            <person name="Nichols A."/>
            <person name="Cepeda A.J."/>
            <person name="Yan W."/>
            <person name="Fan B."/>
            <person name="Jiang Y."/>
            <person name="Adhikari A."/>
            <person name="Zheng C.-J."/>
            <person name="Schuster L."/>
            <person name="Cowan T.M."/>
            <person name="Smanski M.J."/>
            <person name="Chevrette M.G."/>
            <person name="De Carvalho L.P.S."/>
            <person name="Shen B."/>
        </authorList>
    </citation>
    <scope>NUCLEOTIDE SEQUENCE [LARGE SCALE GENOMIC DNA]</scope>
    <source>
        <strain evidence="2 3">NPDC006488</strain>
    </source>
</reference>
<evidence type="ECO:0000313" key="3">
    <source>
        <dbReference type="Proteomes" id="UP001601303"/>
    </source>
</evidence>
<protein>
    <recommendedName>
        <fullName evidence="4">AG2 protein</fullName>
    </recommendedName>
</protein>
<name>A0ABW6M401_9ACTN</name>
<comment type="caution">
    <text evidence="2">The sequence shown here is derived from an EMBL/GenBank/DDBJ whole genome shotgun (WGS) entry which is preliminary data.</text>
</comment>
<evidence type="ECO:0000313" key="2">
    <source>
        <dbReference type="EMBL" id="MFE9600840.1"/>
    </source>
</evidence>
<keyword evidence="3" id="KW-1185">Reference proteome</keyword>
<feature type="region of interest" description="Disordered" evidence="1">
    <location>
        <begin position="121"/>
        <end position="140"/>
    </location>
</feature>
<feature type="region of interest" description="Disordered" evidence="1">
    <location>
        <begin position="768"/>
        <end position="787"/>
    </location>
</feature>
<evidence type="ECO:0000256" key="1">
    <source>
        <dbReference type="SAM" id="MobiDB-lite"/>
    </source>
</evidence>
<dbReference type="RefSeq" id="WP_388107602.1">
    <property type="nucleotide sequence ID" value="NZ_JBIAHM010000006.1"/>
</dbReference>